<feature type="compositionally biased region" description="Low complexity" evidence="1">
    <location>
        <begin position="521"/>
        <end position="530"/>
    </location>
</feature>
<keyword evidence="4" id="KW-1185">Reference proteome</keyword>
<accession>A0ABM7FK80</accession>
<dbReference type="PANTHER" id="PTHR33627:SF1">
    <property type="entry name" value="TRANSPOSASE"/>
    <property type="match status" value="1"/>
</dbReference>
<gene>
    <name evidence="3" type="ORF">SGFS_079790</name>
</gene>
<dbReference type="Pfam" id="PF13546">
    <property type="entry name" value="DDE_5"/>
    <property type="match status" value="1"/>
</dbReference>
<feature type="compositionally biased region" description="Pro residues" evidence="1">
    <location>
        <begin position="551"/>
        <end position="565"/>
    </location>
</feature>
<feature type="region of interest" description="Disordered" evidence="1">
    <location>
        <begin position="410"/>
        <end position="576"/>
    </location>
</feature>
<proteinExistence type="predicted"/>
<feature type="compositionally biased region" description="Low complexity" evidence="1">
    <location>
        <begin position="541"/>
        <end position="550"/>
    </location>
</feature>
<dbReference type="Proteomes" id="UP001321542">
    <property type="component" value="Chromosome"/>
</dbReference>
<organism evidence="3 4">
    <name type="scientific">Streptomyces graminofaciens</name>
    <dbReference type="NCBI Taxonomy" id="68212"/>
    <lineage>
        <taxon>Bacteria</taxon>
        <taxon>Bacillati</taxon>
        <taxon>Actinomycetota</taxon>
        <taxon>Actinomycetes</taxon>
        <taxon>Kitasatosporales</taxon>
        <taxon>Streptomycetaceae</taxon>
        <taxon>Streptomyces</taxon>
    </lineage>
</organism>
<feature type="domain" description="Transposase IS701-like DDE" evidence="2">
    <location>
        <begin position="18"/>
        <end position="238"/>
    </location>
</feature>
<reference evidence="3 4" key="1">
    <citation type="journal article" date="2010" name="ChemBioChem">
        <title>Cloning and characterization of the biosynthetic gene cluster of 16-membered macrolide antibiotic FD-891: involvement of a dual functional cytochrome P450 monooxygenase catalyzing epoxidation and hydroxylation.</title>
        <authorList>
            <person name="Kudo F."/>
            <person name="Motegi A."/>
            <person name="Mizoue K."/>
            <person name="Eguchi T."/>
        </authorList>
    </citation>
    <scope>NUCLEOTIDE SEQUENCE [LARGE SCALE GENOMIC DNA]</scope>
    <source>
        <strain evidence="3 4">A-8890</strain>
    </source>
</reference>
<dbReference type="PANTHER" id="PTHR33627">
    <property type="entry name" value="TRANSPOSASE"/>
    <property type="match status" value="1"/>
</dbReference>
<evidence type="ECO:0000313" key="3">
    <source>
        <dbReference type="EMBL" id="BBC36685.1"/>
    </source>
</evidence>
<protein>
    <recommendedName>
        <fullName evidence="2">Transposase IS701-like DDE domain-containing protein</fullName>
    </recommendedName>
</protein>
<dbReference type="InterPro" id="IPR038721">
    <property type="entry name" value="IS701-like_DDE_dom"/>
</dbReference>
<feature type="compositionally biased region" description="Low complexity" evidence="1">
    <location>
        <begin position="566"/>
        <end position="576"/>
    </location>
</feature>
<evidence type="ECO:0000313" key="4">
    <source>
        <dbReference type="Proteomes" id="UP001321542"/>
    </source>
</evidence>
<feature type="compositionally biased region" description="Pro residues" evidence="1">
    <location>
        <begin position="509"/>
        <end position="520"/>
    </location>
</feature>
<name>A0ABM7FK80_9ACTN</name>
<sequence>MGTTLANRPALDAFVAEIFERLPRADQRRWAHVYTRGLLVTPGRKTVRRLAASVSDSTTAAQALHQFVNASPWDWSPVRARLADWVVRRSRPRALLLGSAVLPKRGDRSCGVHRRFVPQDGRTVNCQVGLGAFLATDDATVPVDWRLLLPGAWSEDPEIRGRARVPETVSGDRGSAEAQALDLVDAVGRGLPDPDPHGVPVVADLVGFADAGALVGGLIARRRRFVVAVPGDLVVLPDRAAGGVAGRVVLGAYGRAGAGTAVARAGAGAGAVTAGNLLAAQHARPPLHPPAAAEPDPALPPGPVAVATGVVRLPGNPVALRLVCERWGEGGAGAGGSGGVRVWLTDLVDRPAREVLALARLYTGAADTVERLAEDFGLRAFEGRSYPGWHHHMTLVSAAFAYGTLGSATGPGNPARASRGPRAGRPPRGARGVAAPTRSAGAPGRGSTTPARASTSPTRPPVVSTRPPQSSTRPPAASARFPAASTRPPQSSTRPPAASARIPAASTRPPQPSTPSPQPSVSPAGHQAPPATHPAPPARYSTPKSWLSSPSSPPSSPTPATPPSRPLTSPTRTGCS</sequence>
<dbReference type="EMBL" id="AP018448">
    <property type="protein sequence ID" value="BBC36685.1"/>
    <property type="molecule type" value="Genomic_DNA"/>
</dbReference>
<evidence type="ECO:0000256" key="1">
    <source>
        <dbReference type="SAM" id="MobiDB-lite"/>
    </source>
</evidence>
<dbReference type="InterPro" id="IPR039365">
    <property type="entry name" value="IS701-like"/>
</dbReference>
<evidence type="ECO:0000259" key="2">
    <source>
        <dbReference type="Pfam" id="PF13546"/>
    </source>
</evidence>
<feature type="compositionally biased region" description="Low complexity" evidence="1">
    <location>
        <begin position="410"/>
        <end position="436"/>
    </location>
</feature>
<reference evidence="3 4" key="2">
    <citation type="journal article" date="2023" name="ChemBioChem">
        <title>Acyltransferase Domain Exchange between Two Independent Type I Polyketide Synthases in the Same Producer Strain of Macrolide Antibiotics.</title>
        <authorList>
            <person name="Kudo F."/>
            <person name="Kishikawa K."/>
            <person name="Tsuboi K."/>
            <person name="Kido T."/>
            <person name="Usui T."/>
            <person name="Hashimoto J."/>
            <person name="Shin-Ya K."/>
            <person name="Miyanaga A."/>
            <person name="Eguchi T."/>
        </authorList>
    </citation>
    <scope>NUCLEOTIDE SEQUENCE [LARGE SCALE GENOMIC DNA]</scope>
    <source>
        <strain evidence="3 4">A-8890</strain>
    </source>
</reference>
<feature type="compositionally biased region" description="Low complexity" evidence="1">
    <location>
        <begin position="447"/>
        <end position="508"/>
    </location>
</feature>